<dbReference type="AlphaFoldDB" id="A0AAV5AWM8"/>
<evidence type="ECO:0000313" key="1">
    <source>
        <dbReference type="EMBL" id="GJM50730.1"/>
    </source>
</evidence>
<keyword evidence="4" id="KW-1185">Reference proteome</keyword>
<evidence type="ECO:0000313" key="3">
    <source>
        <dbReference type="Proteomes" id="UP001207736"/>
    </source>
</evidence>
<name>A0AAV5AWM8_9FLAO</name>
<dbReference type="EMBL" id="BQKA01000033">
    <property type="protein sequence ID" value="GJM50730.1"/>
    <property type="molecule type" value="Genomic_DNA"/>
</dbReference>
<accession>A0AAV5AWM8</accession>
<organism evidence="1 3">
    <name type="scientific">Capnocytophaga catalasegens</name>
    <dbReference type="NCBI Taxonomy" id="1004260"/>
    <lineage>
        <taxon>Bacteria</taxon>
        <taxon>Pseudomonadati</taxon>
        <taxon>Bacteroidota</taxon>
        <taxon>Flavobacteriia</taxon>
        <taxon>Flavobacteriales</taxon>
        <taxon>Flavobacteriaceae</taxon>
        <taxon>Capnocytophaga</taxon>
    </lineage>
</organism>
<dbReference type="Proteomes" id="UP001208692">
    <property type="component" value="Unassembled WGS sequence"/>
</dbReference>
<dbReference type="Proteomes" id="UP001207736">
    <property type="component" value="Unassembled WGS sequence"/>
</dbReference>
<protein>
    <submittedName>
        <fullName evidence="1">Uncharacterized protein</fullName>
    </submittedName>
</protein>
<dbReference type="EMBL" id="BQKB01000007">
    <property type="protein sequence ID" value="GJM51883.1"/>
    <property type="molecule type" value="Genomic_DNA"/>
</dbReference>
<gene>
    <name evidence="1" type="ORF">RCZ15_17030</name>
    <name evidence="2" type="ORF">RCZ16_02010</name>
</gene>
<evidence type="ECO:0000313" key="4">
    <source>
        <dbReference type="Proteomes" id="UP001208692"/>
    </source>
</evidence>
<dbReference type="Gene3D" id="2.60.120.200">
    <property type="match status" value="1"/>
</dbReference>
<comment type="caution">
    <text evidence="1">The sequence shown here is derived from an EMBL/GenBank/DDBJ whole genome shotgun (WGS) entry which is preliminary data.</text>
</comment>
<dbReference type="RefSeq" id="WP_264845486.1">
    <property type="nucleotide sequence ID" value="NZ_BPMA01000012.1"/>
</dbReference>
<proteinExistence type="predicted"/>
<sequence length="57" mass="6561">MRKKGFLQMYIDGEPGPNFKNDIITDELMYVVLSTGIKKGSQPDNGKMLVDWVKVWK</sequence>
<evidence type="ECO:0000313" key="2">
    <source>
        <dbReference type="EMBL" id="GJM51883.1"/>
    </source>
</evidence>
<reference evidence="1 4" key="1">
    <citation type="submission" date="2021-11" db="EMBL/GenBank/DDBJ databases">
        <title>Draft genome sequence of Capnocytophaga sp. strain KC07075 isolated from cat oral cavity.</title>
        <authorList>
            <person name="Suzuki M."/>
            <person name="Imaoka K."/>
            <person name="Kimura M."/>
            <person name="Morikawa S."/>
            <person name="Maeda K."/>
        </authorList>
    </citation>
    <scope>NUCLEOTIDE SEQUENCE</scope>
    <source>
        <strain evidence="1">KC07075</strain>
        <strain evidence="2 4">KC07079</strain>
    </source>
</reference>